<sequence length="227" mass="26051">MAEDDLQTPFTDVGETDLQTIPMHSIPSGHSTVGGDASASTSIARPLHLRNYHPNRAARRAEKRVEKAGGLPRTSQKVRSTNKADRLMPDPEKNEPTFLFHFDEYLRVTGPNAERFGQYVGQKSRQYMDFPLYTNWGPDHERSFDKFFLQAQKDYEFLPVDPYCPLNLPAVHRGVKIKMQERVRGNRNQVKRSVMNCGWRLPKRKEMIFSRQRCSKGSIKNGGGKKK</sequence>
<dbReference type="Gramene" id="ONK75670">
    <property type="protein sequence ID" value="ONK75670"/>
    <property type="gene ID" value="A4U43_C03F19310"/>
</dbReference>
<evidence type="ECO:0000313" key="3">
    <source>
        <dbReference type="Proteomes" id="UP000243459"/>
    </source>
</evidence>
<dbReference type="AlphaFoldDB" id="A0A5P1FGH4"/>
<gene>
    <name evidence="2" type="ORF">A4U43_C03F19310</name>
</gene>
<accession>A0A5P1FGH4</accession>
<dbReference type="Proteomes" id="UP000243459">
    <property type="component" value="Chromosome 3"/>
</dbReference>
<reference evidence="3" key="1">
    <citation type="journal article" date="2017" name="Nat. Commun.">
        <title>The asparagus genome sheds light on the origin and evolution of a young Y chromosome.</title>
        <authorList>
            <person name="Harkess A."/>
            <person name="Zhou J."/>
            <person name="Xu C."/>
            <person name="Bowers J.E."/>
            <person name="Van der Hulst R."/>
            <person name="Ayyampalayam S."/>
            <person name="Mercati F."/>
            <person name="Riccardi P."/>
            <person name="McKain M.R."/>
            <person name="Kakrana A."/>
            <person name="Tang H."/>
            <person name="Ray J."/>
            <person name="Groenendijk J."/>
            <person name="Arikit S."/>
            <person name="Mathioni S.M."/>
            <person name="Nakano M."/>
            <person name="Shan H."/>
            <person name="Telgmann-Rauber A."/>
            <person name="Kanno A."/>
            <person name="Yue Z."/>
            <person name="Chen H."/>
            <person name="Li W."/>
            <person name="Chen Y."/>
            <person name="Xu X."/>
            <person name="Zhang Y."/>
            <person name="Luo S."/>
            <person name="Chen H."/>
            <person name="Gao J."/>
            <person name="Mao Z."/>
            <person name="Pires J.C."/>
            <person name="Luo M."/>
            <person name="Kudrna D."/>
            <person name="Wing R.A."/>
            <person name="Meyers B.C."/>
            <person name="Yi K."/>
            <person name="Kong H."/>
            <person name="Lavrijsen P."/>
            <person name="Sunseri F."/>
            <person name="Falavigna A."/>
            <person name="Ye Y."/>
            <person name="Leebens-Mack J.H."/>
            <person name="Chen G."/>
        </authorList>
    </citation>
    <scope>NUCLEOTIDE SEQUENCE [LARGE SCALE GENOMIC DNA]</scope>
    <source>
        <strain evidence="3">cv. DH0086</strain>
    </source>
</reference>
<evidence type="ECO:0000313" key="2">
    <source>
        <dbReference type="EMBL" id="ONK75670.1"/>
    </source>
</evidence>
<name>A0A5P1FGH4_ASPOF</name>
<feature type="compositionally biased region" description="Basic and acidic residues" evidence="1">
    <location>
        <begin position="82"/>
        <end position="93"/>
    </location>
</feature>
<feature type="region of interest" description="Disordered" evidence="1">
    <location>
        <begin position="56"/>
        <end position="93"/>
    </location>
</feature>
<protein>
    <submittedName>
        <fullName evidence="2">Uncharacterized protein</fullName>
    </submittedName>
</protein>
<keyword evidence="3" id="KW-1185">Reference proteome</keyword>
<dbReference type="EMBL" id="CM007383">
    <property type="protein sequence ID" value="ONK75670.1"/>
    <property type="molecule type" value="Genomic_DNA"/>
</dbReference>
<organism evidence="2 3">
    <name type="scientific">Asparagus officinalis</name>
    <name type="common">Garden asparagus</name>
    <dbReference type="NCBI Taxonomy" id="4686"/>
    <lineage>
        <taxon>Eukaryota</taxon>
        <taxon>Viridiplantae</taxon>
        <taxon>Streptophyta</taxon>
        <taxon>Embryophyta</taxon>
        <taxon>Tracheophyta</taxon>
        <taxon>Spermatophyta</taxon>
        <taxon>Magnoliopsida</taxon>
        <taxon>Liliopsida</taxon>
        <taxon>Asparagales</taxon>
        <taxon>Asparagaceae</taxon>
        <taxon>Asparagoideae</taxon>
        <taxon>Asparagus</taxon>
    </lineage>
</organism>
<evidence type="ECO:0000256" key="1">
    <source>
        <dbReference type="SAM" id="MobiDB-lite"/>
    </source>
</evidence>
<proteinExistence type="predicted"/>